<keyword evidence="5" id="KW-1005">Bacterial flagellum biogenesis</keyword>
<keyword evidence="10" id="KW-1185">Reference proteome</keyword>
<evidence type="ECO:0000313" key="9">
    <source>
        <dbReference type="EMBL" id="MDK2125125.1"/>
    </source>
</evidence>
<dbReference type="RefSeq" id="WP_284101437.1">
    <property type="nucleotide sequence ID" value="NZ_JARRAF010000015.1"/>
</dbReference>
<dbReference type="PANTHER" id="PTHR34982:SF1">
    <property type="entry name" value="FLAGELLAR ASSEMBLY PROTEIN FLIH"/>
    <property type="match status" value="1"/>
</dbReference>
<dbReference type="PANTHER" id="PTHR34982">
    <property type="entry name" value="YOP PROTEINS TRANSLOCATION PROTEIN L"/>
    <property type="match status" value="1"/>
</dbReference>
<protein>
    <recommendedName>
        <fullName evidence="3">Flagellar assembly protein FliH</fullName>
    </recommendedName>
</protein>
<evidence type="ECO:0000256" key="3">
    <source>
        <dbReference type="ARBA" id="ARBA00016507"/>
    </source>
</evidence>
<dbReference type="InterPro" id="IPR018035">
    <property type="entry name" value="Flagellar_FliH/T3SS_HrpE"/>
</dbReference>
<gene>
    <name evidence="9" type="ORF">PZA18_13805</name>
</gene>
<keyword evidence="7" id="KW-1006">Bacterial flagellum protein export</keyword>
<comment type="function">
    <text evidence="1">Needed for flagellar regrowth and assembly.</text>
</comment>
<evidence type="ECO:0000256" key="7">
    <source>
        <dbReference type="ARBA" id="ARBA00023225"/>
    </source>
</evidence>
<evidence type="ECO:0000256" key="5">
    <source>
        <dbReference type="ARBA" id="ARBA00022795"/>
    </source>
</evidence>
<evidence type="ECO:0000259" key="8">
    <source>
        <dbReference type="Pfam" id="PF02108"/>
    </source>
</evidence>
<reference evidence="9" key="1">
    <citation type="submission" date="2023-03" db="EMBL/GenBank/DDBJ databases">
        <title>Chitinimonas shenzhenensis gen. nov., sp. nov., a novel member of family Burkholderiaceae isolated from activated sludge collected in Shen Zhen, China.</title>
        <authorList>
            <person name="Wang X."/>
        </authorList>
    </citation>
    <scope>NUCLEOTIDE SEQUENCE</scope>
    <source>
        <strain evidence="9">DQS-5</strain>
    </source>
</reference>
<sequence>MSNSGVATPEVKPSVDIEALLAKAKSEVRAELQDEVVKAKELARQQGYEEGLTKGRKDALEAEHQQREELASILSGLQDMIDRGLRNMEQEAAVIAYEAVCKIAGSELCTAEGILAFTRQAAARALQGRPISVRVNPQSLQLMRQSERWLEQEEGLIRWTADESLTMGSCMIESEFGSFDARLDAQLERLRDVLVTVRNTQQAST</sequence>
<dbReference type="InterPro" id="IPR051472">
    <property type="entry name" value="T3SS_Stator/FliH"/>
</dbReference>
<keyword evidence="4" id="KW-0813">Transport</keyword>
<name>A0ABT7E142_9NEIS</name>
<comment type="similarity">
    <text evidence="2">Belongs to the FliH family.</text>
</comment>
<keyword evidence="6" id="KW-0653">Protein transport</keyword>
<evidence type="ECO:0000256" key="1">
    <source>
        <dbReference type="ARBA" id="ARBA00003041"/>
    </source>
</evidence>
<evidence type="ECO:0000256" key="2">
    <source>
        <dbReference type="ARBA" id="ARBA00006602"/>
    </source>
</evidence>
<dbReference type="Proteomes" id="UP001172778">
    <property type="component" value="Unassembled WGS sequence"/>
</dbReference>
<evidence type="ECO:0000256" key="6">
    <source>
        <dbReference type="ARBA" id="ARBA00022927"/>
    </source>
</evidence>
<dbReference type="EMBL" id="JARRAF010000015">
    <property type="protein sequence ID" value="MDK2125125.1"/>
    <property type="molecule type" value="Genomic_DNA"/>
</dbReference>
<dbReference type="Pfam" id="PF02108">
    <property type="entry name" value="FliH"/>
    <property type="match status" value="1"/>
</dbReference>
<feature type="domain" description="Flagellar assembly protein FliH/Type III secretion system HrpE" evidence="8">
    <location>
        <begin position="65"/>
        <end position="190"/>
    </location>
</feature>
<accession>A0ABT7E142</accession>
<proteinExistence type="inferred from homology"/>
<evidence type="ECO:0000256" key="4">
    <source>
        <dbReference type="ARBA" id="ARBA00022448"/>
    </source>
</evidence>
<comment type="caution">
    <text evidence="9">The sequence shown here is derived from an EMBL/GenBank/DDBJ whole genome shotgun (WGS) entry which is preliminary data.</text>
</comment>
<evidence type="ECO:0000313" key="10">
    <source>
        <dbReference type="Proteomes" id="UP001172778"/>
    </source>
</evidence>
<organism evidence="9 10">
    <name type="scientific">Parachitinimonas caeni</name>
    <dbReference type="NCBI Taxonomy" id="3031301"/>
    <lineage>
        <taxon>Bacteria</taxon>
        <taxon>Pseudomonadati</taxon>
        <taxon>Pseudomonadota</taxon>
        <taxon>Betaproteobacteria</taxon>
        <taxon>Neisseriales</taxon>
        <taxon>Chitinibacteraceae</taxon>
        <taxon>Parachitinimonas</taxon>
    </lineage>
</organism>